<dbReference type="RefSeq" id="WP_345766788.1">
    <property type="nucleotide sequence ID" value="NZ_CP154834.1"/>
</dbReference>
<dbReference type="EMBL" id="CP154834">
    <property type="protein sequence ID" value="XAO74823.1"/>
    <property type="molecule type" value="Genomic_DNA"/>
</dbReference>
<sequence>MNVDLNQMMTSTYNKTFYVRSYVKFNGSVYYGNEITFKSAGYIGGSGGYIFYDKGEVTNGWRYLEAPATKLNDPGSNNFQWSTVTGFLSNIQTEIGTGKENSLIIKAANNYTNIAAAMAIYNSVNNVNDWFLPSLNELKELYKLKKVGLIFSPSSGSNSYYNKTVLSSSQYSQDSCYGIDFETGAQVVLSKTLRVYSGWQIRRL</sequence>
<protein>
    <recommendedName>
        <fullName evidence="3">DUF1566 domain-containing protein</fullName>
    </recommendedName>
</protein>
<accession>A0AAU6WRB7</accession>
<reference evidence="1 2" key="1">
    <citation type="submission" date="2024-04" db="EMBL/GenBank/DDBJ databases">
        <title>Genome sequencing and assembly of rice foliar adapted Chryseobacterium endophyticum OsEnb-ALM-A6.</title>
        <authorList>
            <person name="Kumar S."/>
            <person name="Javed M."/>
            <person name="Chouhan V."/>
            <person name="Charishma K."/>
            <person name="Patel A."/>
            <person name="Kumar M."/>
            <person name="Sahu K.P."/>
            <person name="Kumar A."/>
        </authorList>
    </citation>
    <scope>NUCLEOTIDE SEQUENCE [LARGE SCALE GENOMIC DNA]</scope>
    <source>
        <strain evidence="1 2">OsEnb-ALM-A6</strain>
    </source>
</reference>
<keyword evidence="2" id="KW-1185">Reference proteome</keyword>
<organism evidence="1 2">
    <name type="scientific">Chryseobacterium endophyticum</name>
    <dbReference type="NCBI Taxonomy" id="1854762"/>
    <lineage>
        <taxon>Bacteria</taxon>
        <taxon>Pseudomonadati</taxon>
        <taxon>Bacteroidota</taxon>
        <taxon>Flavobacteriia</taxon>
        <taxon>Flavobacteriales</taxon>
        <taxon>Weeksellaceae</taxon>
        <taxon>Chryseobacterium group</taxon>
        <taxon>Chryseobacterium</taxon>
    </lineage>
</organism>
<evidence type="ECO:0000313" key="1">
    <source>
        <dbReference type="EMBL" id="XAO74823.1"/>
    </source>
</evidence>
<evidence type="ECO:0000313" key="2">
    <source>
        <dbReference type="Proteomes" id="UP001463665"/>
    </source>
</evidence>
<dbReference type="Proteomes" id="UP001463665">
    <property type="component" value="Chromosome"/>
</dbReference>
<gene>
    <name evidence="1" type="ORF">AAFP95_01925</name>
</gene>
<evidence type="ECO:0008006" key="3">
    <source>
        <dbReference type="Google" id="ProtNLM"/>
    </source>
</evidence>
<name>A0AAU6WRB7_9FLAO</name>
<proteinExistence type="predicted"/>
<dbReference type="AlphaFoldDB" id="A0AAU6WRB7"/>